<keyword evidence="1" id="KW-0645">Protease</keyword>
<comment type="caution">
    <text evidence="7">The sequence shown here is derived from an EMBL/GenBank/DDBJ whole genome shotgun (WGS) entry which is preliminary data.</text>
</comment>
<gene>
    <name evidence="7" type="primary">zmp1_1</name>
    <name evidence="7" type="ORF">LRA02_09720</name>
</gene>
<feature type="signal peptide" evidence="5">
    <location>
        <begin position="1"/>
        <end position="28"/>
    </location>
</feature>
<evidence type="ECO:0000256" key="5">
    <source>
        <dbReference type="SAM" id="SignalP"/>
    </source>
</evidence>
<reference evidence="7 8" key="1">
    <citation type="submission" date="2019-07" db="EMBL/GenBank/DDBJ databases">
        <title>Whole genome shotgun sequence of Lactobacillus rapi NBRC 109618.</title>
        <authorList>
            <person name="Hosoyama A."/>
            <person name="Uohara A."/>
            <person name="Ohji S."/>
            <person name="Ichikawa N."/>
        </authorList>
    </citation>
    <scope>NUCLEOTIDE SEQUENCE [LARGE SCALE GENOMIC DNA]</scope>
    <source>
        <strain evidence="7 8">NBRC 109618</strain>
    </source>
</reference>
<organism evidence="7 8">
    <name type="scientific">Lentilactobacillus rapi</name>
    <dbReference type="NCBI Taxonomy" id="481723"/>
    <lineage>
        <taxon>Bacteria</taxon>
        <taxon>Bacillati</taxon>
        <taxon>Bacillota</taxon>
        <taxon>Bacilli</taxon>
        <taxon>Lactobacillales</taxon>
        <taxon>Lactobacillaceae</taxon>
        <taxon>Lentilactobacillus</taxon>
    </lineage>
</organism>
<keyword evidence="3" id="KW-0378">Hydrolase</keyword>
<keyword evidence="5" id="KW-0732">Signal</keyword>
<protein>
    <submittedName>
        <fullName evidence="7">Peptidase M10</fullName>
    </submittedName>
</protein>
<evidence type="ECO:0000259" key="6">
    <source>
        <dbReference type="SMART" id="SM00235"/>
    </source>
</evidence>
<evidence type="ECO:0000313" key="7">
    <source>
        <dbReference type="EMBL" id="GEP72104.1"/>
    </source>
</evidence>
<evidence type="ECO:0000256" key="4">
    <source>
        <dbReference type="ARBA" id="ARBA00022833"/>
    </source>
</evidence>
<dbReference type="GO" id="GO:0006508">
    <property type="term" value="P:proteolysis"/>
    <property type="evidence" value="ECO:0007669"/>
    <property type="project" value="UniProtKB-KW"/>
</dbReference>
<dbReference type="InterPro" id="IPR001818">
    <property type="entry name" value="Pept_M10_metallopeptidase"/>
</dbReference>
<feature type="chain" id="PRO_5021732765" evidence="5">
    <location>
        <begin position="29"/>
        <end position="201"/>
    </location>
</feature>
<dbReference type="GO" id="GO:0004222">
    <property type="term" value="F:metalloendopeptidase activity"/>
    <property type="evidence" value="ECO:0007669"/>
    <property type="project" value="InterPro"/>
</dbReference>
<dbReference type="Gene3D" id="3.40.390.10">
    <property type="entry name" value="Collagenase (Catalytic Domain)"/>
    <property type="match status" value="1"/>
</dbReference>
<dbReference type="Pfam" id="PF00413">
    <property type="entry name" value="Peptidase_M10"/>
    <property type="match status" value="1"/>
</dbReference>
<dbReference type="InterPro" id="IPR024079">
    <property type="entry name" value="MetalloPept_cat_dom_sf"/>
</dbReference>
<dbReference type="InterPro" id="IPR021190">
    <property type="entry name" value="Pept_M10A"/>
</dbReference>
<dbReference type="PRINTS" id="PR00138">
    <property type="entry name" value="MATRIXIN"/>
</dbReference>
<sequence length="201" mass="22102">MLKKLIKISSAIIMITALFIVSSITVSAAAQMTPHGTARWASATATINTSNNSAKYQKIWNKAVKAWNRTGVFEFTLTSDSSAQINASTNTGLGGSFTGMTYITTGSDGYMQSVTSELNPQTLDVYDYSTSERVNVAEHELGHAIGLLHNPNRASVMFAANRYYSIQKVDTQSVQQLYATQMDRVSMRNKKILFRDPVNVK</sequence>
<dbReference type="InterPro" id="IPR006026">
    <property type="entry name" value="Peptidase_Metallo"/>
</dbReference>
<accession>A0A512PLM0</accession>
<dbReference type="GO" id="GO:0008270">
    <property type="term" value="F:zinc ion binding"/>
    <property type="evidence" value="ECO:0007669"/>
    <property type="project" value="InterPro"/>
</dbReference>
<dbReference type="Proteomes" id="UP000321569">
    <property type="component" value="Unassembled WGS sequence"/>
</dbReference>
<dbReference type="STRING" id="1423795.FD12_GL001018"/>
<evidence type="ECO:0000256" key="3">
    <source>
        <dbReference type="ARBA" id="ARBA00022801"/>
    </source>
</evidence>
<evidence type="ECO:0000256" key="2">
    <source>
        <dbReference type="ARBA" id="ARBA00022723"/>
    </source>
</evidence>
<name>A0A512PLM0_9LACO</name>
<proteinExistence type="predicted"/>
<evidence type="ECO:0000256" key="1">
    <source>
        <dbReference type="ARBA" id="ARBA00022670"/>
    </source>
</evidence>
<evidence type="ECO:0000313" key="8">
    <source>
        <dbReference type="Proteomes" id="UP000321569"/>
    </source>
</evidence>
<feature type="domain" description="Peptidase metallopeptidase" evidence="6">
    <location>
        <begin position="36"/>
        <end position="180"/>
    </location>
</feature>
<dbReference type="RefSeq" id="WP_056983317.1">
    <property type="nucleotide sequence ID" value="NZ_BKAM01000008.1"/>
</dbReference>
<dbReference type="SUPFAM" id="SSF55486">
    <property type="entry name" value="Metalloproteases ('zincins'), catalytic domain"/>
    <property type="match status" value="1"/>
</dbReference>
<keyword evidence="4" id="KW-0862">Zinc</keyword>
<dbReference type="SMART" id="SM00235">
    <property type="entry name" value="ZnMc"/>
    <property type="match status" value="1"/>
</dbReference>
<dbReference type="EMBL" id="BKAM01000008">
    <property type="protein sequence ID" value="GEP72104.1"/>
    <property type="molecule type" value="Genomic_DNA"/>
</dbReference>
<dbReference type="AlphaFoldDB" id="A0A512PLM0"/>
<keyword evidence="2" id="KW-0479">Metal-binding</keyword>
<dbReference type="GO" id="GO:0031012">
    <property type="term" value="C:extracellular matrix"/>
    <property type="evidence" value="ECO:0007669"/>
    <property type="project" value="InterPro"/>
</dbReference>